<protein>
    <submittedName>
        <fullName evidence="2">Uncharacterized protein</fullName>
    </submittedName>
</protein>
<proteinExistence type="predicted"/>
<evidence type="ECO:0000313" key="3">
    <source>
        <dbReference type="Proteomes" id="UP001408356"/>
    </source>
</evidence>
<sequence>MESVPIIEETKRDVDEWPSSAPKTRDQVWIDPGVLVPEPNPDLEWSEGTQTALQQACSPDKPDQSAGW</sequence>
<feature type="compositionally biased region" description="Polar residues" evidence="1">
    <location>
        <begin position="47"/>
        <end position="57"/>
    </location>
</feature>
<organism evidence="2 3">
    <name type="scientific">Seiridium unicorne</name>
    <dbReference type="NCBI Taxonomy" id="138068"/>
    <lineage>
        <taxon>Eukaryota</taxon>
        <taxon>Fungi</taxon>
        <taxon>Dikarya</taxon>
        <taxon>Ascomycota</taxon>
        <taxon>Pezizomycotina</taxon>
        <taxon>Sordariomycetes</taxon>
        <taxon>Xylariomycetidae</taxon>
        <taxon>Amphisphaeriales</taxon>
        <taxon>Sporocadaceae</taxon>
        <taxon>Seiridium</taxon>
    </lineage>
</organism>
<comment type="caution">
    <text evidence="2">The sequence shown here is derived from an EMBL/GenBank/DDBJ whole genome shotgun (WGS) entry which is preliminary data.</text>
</comment>
<reference evidence="2 3" key="1">
    <citation type="journal article" date="2024" name="J. Plant Pathol.">
        <title>Sequence and assembly of the genome of Seiridium unicorne, isolate CBS 538.82, causal agent of cypress canker disease.</title>
        <authorList>
            <person name="Scali E."/>
            <person name="Rocca G.D."/>
            <person name="Danti R."/>
            <person name="Garbelotto M."/>
            <person name="Barberini S."/>
            <person name="Baroncelli R."/>
            <person name="Emiliani G."/>
        </authorList>
    </citation>
    <scope>NUCLEOTIDE SEQUENCE [LARGE SCALE GENOMIC DNA]</scope>
    <source>
        <strain evidence="2 3">BM-138-508</strain>
    </source>
</reference>
<accession>A0ABR2VED5</accession>
<keyword evidence="3" id="KW-1185">Reference proteome</keyword>
<dbReference type="EMBL" id="JARVKF010000022">
    <property type="protein sequence ID" value="KAK9425262.1"/>
    <property type="molecule type" value="Genomic_DNA"/>
</dbReference>
<dbReference type="Proteomes" id="UP001408356">
    <property type="component" value="Unassembled WGS sequence"/>
</dbReference>
<feature type="region of interest" description="Disordered" evidence="1">
    <location>
        <begin position="1"/>
        <end position="68"/>
    </location>
</feature>
<gene>
    <name evidence="2" type="ORF">SUNI508_13192</name>
</gene>
<evidence type="ECO:0000256" key="1">
    <source>
        <dbReference type="SAM" id="MobiDB-lite"/>
    </source>
</evidence>
<evidence type="ECO:0000313" key="2">
    <source>
        <dbReference type="EMBL" id="KAK9425262.1"/>
    </source>
</evidence>
<name>A0ABR2VED5_9PEZI</name>